<dbReference type="GO" id="GO:0008374">
    <property type="term" value="F:O-acyltransferase activity"/>
    <property type="evidence" value="ECO:0007669"/>
    <property type="project" value="TreeGrafter"/>
</dbReference>
<dbReference type="Proteomes" id="UP000184185">
    <property type="component" value="Unassembled WGS sequence"/>
</dbReference>
<evidence type="ECO:0000313" key="5">
    <source>
        <dbReference type="Proteomes" id="UP000184185"/>
    </source>
</evidence>
<dbReference type="EMBL" id="FQYQ01000032">
    <property type="protein sequence ID" value="SHJ60416.1"/>
    <property type="molecule type" value="Genomic_DNA"/>
</dbReference>
<reference evidence="4 5" key="1">
    <citation type="submission" date="2016-11" db="EMBL/GenBank/DDBJ databases">
        <authorList>
            <person name="Jaros S."/>
            <person name="Januszkiewicz K."/>
            <person name="Wedrychowicz H."/>
        </authorList>
    </citation>
    <scope>NUCLEOTIDE SEQUENCE [LARGE SCALE GENOMIC DNA]</scope>
    <source>
        <strain evidence="4 5">DSM 14809</strain>
    </source>
</reference>
<dbReference type="OrthoDB" id="9801697at2"/>
<proteinExistence type="inferred from homology"/>
<gene>
    <name evidence="4" type="ORF">SAMN02745725_02901</name>
</gene>
<evidence type="ECO:0000256" key="1">
    <source>
        <dbReference type="ARBA" id="ARBA00007274"/>
    </source>
</evidence>
<sequence length="184" mass="20506">MKKIVLVVRKIVNKFLSHKTERIKEGLLYCGEKVYIHPTVLIAEPQMVSIGNYCHIQMDCKLFGCGGGIKIGDGCKLSHGIEIFARNHNYDSFDLRSLPYDERDINKSVTIGNNVWIGARAMIMPGVHIGDGAVVGAGAIVTKDVPICAVVGGNPARILKYRDKDRYNILLKQGEIYIKKKEYD</sequence>
<dbReference type="Pfam" id="PF14602">
    <property type="entry name" value="Hexapep_2"/>
    <property type="match status" value="1"/>
</dbReference>
<organism evidence="4 5">
    <name type="scientific">Pseudobutyrivibrio xylanivorans DSM 14809</name>
    <dbReference type="NCBI Taxonomy" id="1123012"/>
    <lineage>
        <taxon>Bacteria</taxon>
        <taxon>Bacillati</taxon>
        <taxon>Bacillota</taxon>
        <taxon>Clostridia</taxon>
        <taxon>Lachnospirales</taxon>
        <taxon>Lachnospiraceae</taxon>
        <taxon>Pseudobutyrivibrio</taxon>
    </lineage>
</organism>
<accession>A0A1M6KNF3</accession>
<comment type="similarity">
    <text evidence="1">Belongs to the transferase hexapeptide repeat family.</text>
</comment>
<dbReference type="SUPFAM" id="SSF51161">
    <property type="entry name" value="Trimeric LpxA-like enzymes"/>
    <property type="match status" value="1"/>
</dbReference>
<name>A0A1M6KNF3_PSEXY</name>
<evidence type="ECO:0000256" key="2">
    <source>
        <dbReference type="ARBA" id="ARBA00022679"/>
    </source>
</evidence>
<dbReference type="GO" id="GO:0005829">
    <property type="term" value="C:cytosol"/>
    <property type="evidence" value="ECO:0007669"/>
    <property type="project" value="TreeGrafter"/>
</dbReference>
<dbReference type="InterPro" id="IPR001451">
    <property type="entry name" value="Hexapep"/>
</dbReference>
<dbReference type="PANTHER" id="PTHR23416">
    <property type="entry name" value="SIALIC ACID SYNTHASE-RELATED"/>
    <property type="match status" value="1"/>
</dbReference>
<keyword evidence="5" id="KW-1185">Reference proteome</keyword>
<evidence type="ECO:0000313" key="4">
    <source>
        <dbReference type="EMBL" id="SHJ60416.1"/>
    </source>
</evidence>
<dbReference type="PANTHER" id="PTHR23416:SF23">
    <property type="entry name" value="ACETYLTRANSFERASE C18B11.09C-RELATED"/>
    <property type="match status" value="1"/>
</dbReference>
<keyword evidence="2 4" id="KW-0808">Transferase</keyword>
<keyword evidence="3" id="KW-0677">Repeat</keyword>
<dbReference type="InterPro" id="IPR051159">
    <property type="entry name" value="Hexapeptide_acetyltransf"/>
</dbReference>
<dbReference type="InterPro" id="IPR018357">
    <property type="entry name" value="Hexapep_transf_CS"/>
</dbReference>
<protein>
    <submittedName>
        <fullName evidence="4">Maltose O-acetyltransferase</fullName>
    </submittedName>
</protein>
<dbReference type="AlphaFoldDB" id="A0A1M6KNF3"/>
<dbReference type="Pfam" id="PF00132">
    <property type="entry name" value="Hexapep"/>
    <property type="match status" value="1"/>
</dbReference>
<dbReference type="CDD" id="cd03349">
    <property type="entry name" value="LbH_XAT"/>
    <property type="match status" value="1"/>
</dbReference>
<dbReference type="Gene3D" id="2.160.10.10">
    <property type="entry name" value="Hexapeptide repeat proteins"/>
    <property type="match status" value="1"/>
</dbReference>
<evidence type="ECO:0000256" key="3">
    <source>
        <dbReference type="ARBA" id="ARBA00022737"/>
    </source>
</evidence>
<dbReference type="InterPro" id="IPR011004">
    <property type="entry name" value="Trimer_LpxA-like_sf"/>
</dbReference>
<dbReference type="PROSITE" id="PS00101">
    <property type="entry name" value="HEXAPEP_TRANSFERASES"/>
    <property type="match status" value="1"/>
</dbReference>